<evidence type="ECO:0000256" key="1">
    <source>
        <dbReference type="SAM" id="MobiDB-lite"/>
    </source>
</evidence>
<dbReference type="EMBL" id="KN840164">
    <property type="protein sequence ID" value="KIJ57703.1"/>
    <property type="molecule type" value="Genomic_DNA"/>
</dbReference>
<keyword evidence="3" id="KW-1185">Reference proteome</keyword>
<gene>
    <name evidence="2" type="ORF">HYDPIDRAFT_171584</name>
</gene>
<feature type="compositionally biased region" description="Polar residues" evidence="1">
    <location>
        <begin position="178"/>
        <end position="194"/>
    </location>
</feature>
<dbReference type="AlphaFoldDB" id="A0A0C9VWU1"/>
<feature type="region of interest" description="Disordered" evidence="1">
    <location>
        <begin position="167"/>
        <end position="219"/>
    </location>
</feature>
<accession>A0A0C9VWU1</accession>
<protein>
    <submittedName>
        <fullName evidence="2">Uncharacterized protein</fullName>
    </submittedName>
</protein>
<reference evidence="2 3" key="1">
    <citation type="submission" date="2014-04" db="EMBL/GenBank/DDBJ databases">
        <title>Evolutionary Origins and Diversification of the Mycorrhizal Mutualists.</title>
        <authorList>
            <consortium name="DOE Joint Genome Institute"/>
            <consortium name="Mycorrhizal Genomics Consortium"/>
            <person name="Kohler A."/>
            <person name="Kuo A."/>
            <person name="Nagy L.G."/>
            <person name="Floudas D."/>
            <person name="Copeland A."/>
            <person name="Barry K.W."/>
            <person name="Cichocki N."/>
            <person name="Veneault-Fourrey C."/>
            <person name="LaButti K."/>
            <person name="Lindquist E.A."/>
            <person name="Lipzen A."/>
            <person name="Lundell T."/>
            <person name="Morin E."/>
            <person name="Murat C."/>
            <person name="Riley R."/>
            <person name="Ohm R."/>
            <person name="Sun H."/>
            <person name="Tunlid A."/>
            <person name="Henrissat B."/>
            <person name="Grigoriev I.V."/>
            <person name="Hibbett D.S."/>
            <person name="Martin F."/>
        </authorList>
    </citation>
    <scope>NUCLEOTIDE SEQUENCE [LARGE SCALE GENOMIC DNA]</scope>
    <source>
        <strain evidence="2 3">MD-312</strain>
    </source>
</reference>
<dbReference type="OrthoDB" id="2673395at2759"/>
<dbReference type="Proteomes" id="UP000053820">
    <property type="component" value="Unassembled WGS sequence"/>
</dbReference>
<proteinExistence type="predicted"/>
<name>A0A0C9VWU1_9AGAM</name>
<organism evidence="2 3">
    <name type="scientific">Hydnomerulius pinastri MD-312</name>
    <dbReference type="NCBI Taxonomy" id="994086"/>
    <lineage>
        <taxon>Eukaryota</taxon>
        <taxon>Fungi</taxon>
        <taxon>Dikarya</taxon>
        <taxon>Basidiomycota</taxon>
        <taxon>Agaricomycotina</taxon>
        <taxon>Agaricomycetes</taxon>
        <taxon>Agaricomycetidae</taxon>
        <taxon>Boletales</taxon>
        <taxon>Boletales incertae sedis</taxon>
        <taxon>Leucogyrophana</taxon>
    </lineage>
</organism>
<evidence type="ECO:0000313" key="2">
    <source>
        <dbReference type="EMBL" id="KIJ57703.1"/>
    </source>
</evidence>
<sequence length="240" mass="26889">MPYSTDSDDELEDDDDIHDPDYLPSSQPLTSDSDWPSHASATAAGAQKKEMVSSERQYSHIFNALVSALHNFQDILSYKTIKGFHTFSAAFSTVPIFHLLDPRKPNLIIIKSKEEPLKDDVSWEDPKLIMELTKEEFTPTSRITLTLHSKAYLIHISFDPTIKIFPPPSSRHSKESDPSSTDAHPSSFINSQHLSPPSAPPPMEQPSHGPPLSALPTQPIGWVLGPDREKYEMLKMMWAS</sequence>
<dbReference type="HOGENOM" id="CLU_1156523_0_0_1"/>
<feature type="region of interest" description="Disordered" evidence="1">
    <location>
        <begin position="1"/>
        <end position="48"/>
    </location>
</feature>
<evidence type="ECO:0000313" key="3">
    <source>
        <dbReference type="Proteomes" id="UP000053820"/>
    </source>
</evidence>
<feature type="compositionally biased region" description="Acidic residues" evidence="1">
    <location>
        <begin position="1"/>
        <end position="18"/>
    </location>
</feature>